<evidence type="ECO:0000256" key="1">
    <source>
        <dbReference type="SAM" id="MobiDB-lite"/>
    </source>
</evidence>
<dbReference type="SUPFAM" id="SSF89895">
    <property type="entry name" value="FYSH domain"/>
    <property type="match status" value="1"/>
</dbReference>
<name>A0A9N8VP71_9GLOM</name>
<feature type="signal peptide" evidence="2">
    <location>
        <begin position="1"/>
        <end position="20"/>
    </location>
</feature>
<comment type="caution">
    <text evidence="4">The sequence shown here is derived from an EMBL/GenBank/DDBJ whole genome shotgun (WGS) entry which is preliminary data.</text>
</comment>
<sequence>MSRAVVLFIILASLTASVIAEVHVISVGQDNKNQFVPNTVNAAKGDVVAFNFVGGQHDVVQASSYGNCSKMANGFESGLNPSSNWYNYTVDKSSGRIWFFCNVFIHCKNFNMTGGIIITSNAPAAHLDDSRVLFKPKNSRDEFFVYADPDMVQQWRKDKTVPLVNVVQCFEIFETYNGGKDGIIGHPSKQKLENAFGTSDNQEVIQQIIQEGVVHNAHKGHERPTLKDHKAVMNESRGRGATTN</sequence>
<protein>
    <submittedName>
        <fullName evidence="4">11145_t:CDS:1</fullName>
    </submittedName>
</protein>
<feature type="compositionally biased region" description="Basic and acidic residues" evidence="1">
    <location>
        <begin position="222"/>
        <end position="238"/>
    </location>
</feature>
<dbReference type="AlphaFoldDB" id="A0A9N8VP71"/>
<dbReference type="InterPro" id="IPR008972">
    <property type="entry name" value="Cupredoxin"/>
</dbReference>
<gene>
    <name evidence="4" type="ORF">DERYTH_LOCUS844</name>
</gene>
<dbReference type="EMBL" id="CAJVPY010000205">
    <property type="protein sequence ID" value="CAG8457561.1"/>
    <property type="molecule type" value="Genomic_DNA"/>
</dbReference>
<dbReference type="SUPFAM" id="SSF49503">
    <property type="entry name" value="Cupredoxins"/>
    <property type="match status" value="1"/>
</dbReference>
<keyword evidence="5" id="KW-1185">Reference proteome</keyword>
<organism evidence="4 5">
    <name type="scientific">Dentiscutata erythropus</name>
    <dbReference type="NCBI Taxonomy" id="1348616"/>
    <lineage>
        <taxon>Eukaryota</taxon>
        <taxon>Fungi</taxon>
        <taxon>Fungi incertae sedis</taxon>
        <taxon>Mucoromycota</taxon>
        <taxon>Glomeromycotina</taxon>
        <taxon>Glomeromycetes</taxon>
        <taxon>Diversisporales</taxon>
        <taxon>Gigasporaceae</taxon>
        <taxon>Dentiscutata</taxon>
    </lineage>
</organism>
<evidence type="ECO:0000259" key="3">
    <source>
        <dbReference type="Pfam" id="PF01172"/>
    </source>
</evidence>
<dbReference type="InterPro" id="IPR036786">
    <property type="entry name" value="Ribosome_mat_SBDS_N_sf"/>
</dbReference>
<dbReference type="Pfam" id="PF01172">
    <property type="entry name" value="SBDS_N"/>
    <property type="match status" value="1"/>
</dbReference>
<dbReference type="Proteomes" id="UP000789405">
    <property type="component" value="Unassembled WGS sequence"/>
</dbReference>
<evidence type="ECO:0000256" key="2">
    <source>
        <dbReference type="SAM" id="SignalP"/>
    </source>
</evidence>
<evidence type="ECO:0000313" key="4">
    <source>
        <dbReference type="EMBL" id="CAG8457561.1"/>
    </source>
</evidence>
<feature type="domain" description="Ribosome maturation protein SDO1/SBDS N-terminal" evidence="3">
    <location>
        <begin position="131"/>
        <end position="219"/>
    </location>
</feature>
<dbReference type="PANTHER" id="PTHR34883">
    <property type="entry name" value="SERINE-RICH PROTEIN, PUTATIVE-RELATED-RELATED"/>
    <property type="match status" value="1"/>
</dbReference>
<dbReference type="PANTHER" id="PTHR34883:SF17">
    <property type="entry name" value="CUPREDOXIN"/>
    <property type="match status" value="1"/>
</dbReference>
<accession>A0A9N8VP71</accession>
<dbReference type="InterPro" id="IPR052953">
    <property type="entry name" value="Ser-rich/MCO-related"/>
</dbReference>
<proteinExistence type="predicted"/>
<dbReference type="CDD" id="cd00920">
    <property type="entry name" value="Cupredoxin"/>
    <property type="match status" value="1"/>
</dbReference>
<dbReference type="InterPro" id="IPR019783">
    <property type="entry name" value="SDO1/SBDS_N"/>
</dbReference>
<dbReference type="OrthoDB" id="2567806at2759"/>
<feature type="region of interest" description="Disordered" evidence="1">
    <location>
        <begin position="216"/>
        <end position="244"/>
    </location>
</feature>
<reference evidence="4" key="1">
    <citation type="submission" date="2021-06" db="EMBL/GenBank/DDBJ databases">
        <authorList>
            <person name="Kallberg Y."/>
            <person name="Tangrot J."/>
            <person name="Rosling A."/>
        </authorList>
    </citation>
    <scope>NUCLEOTIDE SEQUENCE</scope>
    <source>
        <strain evidence="4">MA453B</strain>
    </source>
</reference>
<dbReference type="Gene3D" id="2.60.40.420">
    <property type="entry name" value="Cupredoxins - blue copper proteins"/>
    <property type="match status" value="1"/>
</dbReference>
<keyword evidence="2" id="KW-0732">Signal</keyword>
<dbReference type="Gene3D" id="3.30.1250.10">
    <property type="entry name" value="Ribosome maturation protein SBDS, N-terminal domain"/>
    <property type="match status" value="1"/>
</dbReference>
<feature type="chain" id="PRO_5040238241" evidence="2">
    <location>
        <begin position="21"/>
        <end position="244"/>
    </location>
</feature>
<evidence type="ECO:0000313" key="5">
    <source>
        <dbReference type="Proteomes" id="UP000789405"/>
    </source>
</evidence>